<evidence type="ECO:0000313" key="1">
    <source>
        <dbReference type="EMBL" id="SVE44416.1"/>
    </source>
</evidence>
<reference evidence="1" key="1">
    <citation type="submission" date="2018-05" db="EMBL/GenBank/DDBJ databases">
        <authorList>
            <person name="Lanie J.A."/>
            <person name="Ng W.-L."/>
            <person name="Kazmierczak K.M."/>
            <person name="Andrzejewski T.M."/>
            <person name="Davidsen T.M."/>
            <person name="Wayne K.J."/>
            <person name="Tettelin H."/>
            <person name="Glass J.I."/>
            <person name="Rusch D."/>
            <person name="Podicherti R."/>
            <person name="Tsui H.-C.T."/>
            <person name="Winkler M.E."/>
        </authorList>
    </citation>
    <scope>NUCLEOTIDE SEQUENCE</scope>
</reference>
<dbReference type="EMBL" id="UINC01217702">
    <property type="protein sequence ID" value="SVE44416.1"/>
    <property type="molecule type" value="Genomic_DNA"/>
</dbReference>
<sequence>MNLNRITKAFRRVPGVPGAWRQVRGRAWRQGAGFAMRFSARQQSVLPVAAKNNQPVTCVTGFFYCQLLPISRSCSA</sequence>
<organism evidence="1">
    <name type="scientific">marine metagenome</name>
    <dbReference type="NCBI Taxonomy" id="408172"/>
    <lineage>
        <taxon>unclassified sequences</taxon>
        <taxon>metagenomes</taxon>
        <taxon>ecological metagenomes</taxon>
    </lineage>
</organism>
<accession>A0A383DIV2</accession>
<dbReference type="AlphaFoldDB" id="A0A383DIV2"/>
<gene>
    <name evidence="1" type="ORF">METZ01_LOCUS497270</name>
</gene>
<name>A0A383DIV2_9ZZZZ</name>
<protein>
    <submittedName>
        <fullName evidence="1">Uncharacterized protein</fullName>
    </submittedName>
</protein>
<proteinExistence type="predicted"/>